<dbReference type="EMBL" id="VULX01000005">
    <property type="protein sequence ID" value="MSR90953.1"/>
    <property type="molecule type" value="Genomic_DNA"/>
</dbReference>
<dbReference type="InterPro" id="IPR000073">
    <property type="entry name" value="AB_hydrolase_1"/>
</dbReference>
<reference evidence="3 4" key="1">
    <citation type="submission" date="2019-08" db="EMBL/GenBank/DDBJ databases">
        <title>In-depth cultivation of the pig gut microbiome towards novel bacterial diversity and tailored functional studies.</title>
        <authorList>
            <person name="Wylensek D."/>
            <person name="Hitch T.C.A."/>
            <person name="Clavel T."/>
        </authorList>
    </citation>
    <scope>NUCLEOTIDE SEQUENCE [LARGE SCALE GENOMIC DNA]</scope>
    <source>
        <strain evidence="3 4">WCA-383-APC-5B</strain>
    </source>
</reference>
<accession>A0A7X2MXL1</accession>
<dbReference type="PANTHER" id="PTHR43798:SF33">
    <property type="entry name" value="HYDROLASE, PUTATIVE (AFU_ORTHOLOGUE AFUA_2G14860)-RELATED"/>
    <property type="match status" value="1"/>
</dbReference>
<keyword evidence="1" id="KW-1133">Transmembrane helix</keyword>
<protein>
    <submittedName>
        <fullName evidence="3">Alpha/beta hydrolase</fullName>
    </submittedName>
</protein>
<keyword evidence="3" id="KW-0378">Hydrolase</keyword>
<dbReference type="InterPro" id="IPR050266">
    <property type="entry name" value="AB_hydrolase_sf"/>
</dbReference>
<dbReference type="Gene3D" id="3.40.50.1820">
    <property type="entry name" value="alpha/beta hydrolase"/>
    <property type="match status" value="1"/>
</dbReference>
<dbReference type="GO" id="GO:0016020">
    <property type="term" value="C:membrane"/>
    <property type="evidence" value="ECO:0007669"/>
    <property type="project" value="TreeGrafter"/>
</dbReference>
<feature type="transmembrane region" description="Helical" evidence="1">
    <location>
        <begin position="24"/>
        <end position="46"/>
    </location>
</feature>
<keyword evidence="1" id="KW-0812">Transmembrane</keyword>
<proteinExistence type="predicted"/>
<name>A0A7X2MXL1_9CLOT</name>
<feature type="domain" description="AB hydrolase-1" evidence="2">
    <location>
        <begin position="80"/>
        <end position="192"/>
    </location>
</feature>
<keyword evidence="4" id="KW-1185">Reference proteome</keyword>
<dbReference type="PANTHER" id="PTHR43798">
    <property type="entry name" value="MONOACYLGLYCEROL LIPASE"/>
    <property type="match status" value="1"/>
</dbReference>
<dbReference type="GO" id="GO:0016787">
    <property type="term" value="F:hydrolase activity"/>
    <property type="evidence" value="ECO:0007669"/>
    <property type="project" value="UniProtKB-KW"/>
</dbReference>
<comment type="caution">
    <text evidence="3">The sequence shown here is derived from an EMBL/GenBank/DDBJ whole genome shotgun (WGS) entry which is preliminary data.</text>
</comment>
<evidence type="ECO:0000259" key="2">
    <source>
        <dbReference type="Pfam" id="PF00561"/>
    </source>
</evidence>
<sequence>MKFIPYSNGLHRLKTKRKKNTNKLFEIIIFTMIMLIAFGALGQVIITKYTAENVKSRDSFVRVNNNQYHFNARGSGDYTVICDAALGSSKEQWNNLVKSLGVDFDGKLFMYDRSGYGFNDYEKMNIEEQARTLKMILKKSGQSSPYLLVGEEYGSLVMTAFAKLYPDDVEGMILINPLNVDYFDNDDYIKKYRKQKLRKSIEYRGSFLSLTAVLNKLKLTKNPAGVFDGFSDKDMEDFNAHRIGSHYNSAYYNELNNIIDFSDSNKANFQTKEMLKGKPLFIVSNKSKFKEQQEKLKELTDAANQNIIEISSDKDIISGDKSEIIANAVKEFSKKYSVKKKLESLR</sequence>
<dbReference type="Proteomes" id="UP000460287">
    <property type="component" value="Unassembled WGS sequence"/>
</dbReference>
<dbReference type="AlphaFoldDB" id="A0A7X2MXL1"/>
<gene>
    <name evidence="3" type="ORF">FYJ33_05910</name>
</gene>
<evidence type="ECO:0000313" key="4">
    <source>
        <dbReference type="Proteomes" id="UP000460287"/>
    </source>
</evidence>
<dbReference type="RefSeq" id="WP_154530829.1">
    <property type="nucleotide sequence ID" value="NZ_JAQXTV010000120.1"/>
</dbReference>
<organism evidence="3 4">
    <name type="scientific">Inconstantimicrobium porci</name>
    <dbReference type="NCBI Taxonomy" id="2652291"/>
    <lineage>
        <taxon>Bacteria</taxon>
        <taxon>Bacillati</taxon>
        <taxon>Bacillota</taxon>
        <taxon>Clostridia</taxon>
        <taxon>Eubacteriales</taxon>
        <taxon>Clostridiaceae</taxon>
        <taxon>Inconstantimicrobium</taxon>
    </lineage>
</organism>
<dbReference type="Pfam" id="PF00561">
    <property type="entry name" value="Abhydrolase_1"/>
    <property type="match status" value="1"/>
</dbReference>
<evidence type="ECO:0000313" key="3">
    <source>
        <dbReference type="EMBL" id="MSR90953.1"/>
    </source>
</evidence>
<dbReference type="InterPro" id="IPR029058">
    <property type="entry name" value="AB_hydrolase_fold"/>
</dbReference>
<keyword evidence="1" id="KW-0472">Membrane</keyword>
<dbReference type="SUPFAM" id="SSF53474">
    <property type="entry name" value="alpha/beta-Hydrolases"/>
    <property type="match status" value="1"/>
</dbReference>
<evidence type="ECO:0000256" key="1">
    <source>
        <dbReference type="SAM" id="Phobius"/>
    </source>
</evidence>